<accession>A0ABW7K2J1</accession>
<dbReference type="EMBL" id="JBIMSP010000069">
    <property type="protein sequence ID" value="MFH5245316.1"/>
    <property type="molecule type" value="Genomic_DNA"/>
</dbReference>
<evidence type="ECO:0000313" key="5">
    <source>
        <dbReference type="Proteomes" id="UP001609219"/>
    </source>
</evidence>
<sequence>MSGRSSPLRRKSKAAGTYAEVGKRPEEGGERGRPRADLAAPEATVLCDNVNRLQKSLVAITPAAINDAVLAAATTGSRARA</sequence>
<dbReference type="Proteomes" id="UP001609219">
    <property type="component" value="Unassembled WGS sequence"/>
</dbReference>
<feature type="compositionally biased region" description="Basic and acidic residues" evidence="1">
    <location>
        <begin position="21"/>
        <end position="36"/>
    </location>
</feature>
<gene>
    <name evidence="3" type="ORF">ACHIPV_26065</name>
    <name evidence="2" type="ORF">ACHIRB_11805</name>
</gene>
<dbReference type="RefSeq" id="WP_395126164.1">
    <property type="nucleotide sequence ID" value="NZ_JBIMSN010000051.1"/>
</dbReference>
<keyword evidence="5" id="KW-1185">Reference proteome</keyword>
<dbReference type="Proteomes" id="UP001609176">
    <property type="component" value="Unassembled WGS sequence"/>
</dbReference>
<comment type="caution">
    <text evidence="2">The sequence shown here is derived from an EMBL/GenBank/DDBJ whole genome shotgun (WGS) entry which is preliminary data.</text>
</comment>
<reference evidence="4 5" key="1">
    <citation type="submission" date="2024-10" db="EMBL/GenBank/DDBJ databases">
        <authorList>
            <person name="Riesco R."/>
        </authorList>
    </citation>
    <scope>NUCLEOTIDE SEQUENCE [LARGE SCALE GENOMIC DNA]</scope>
    <source>
        <strain evidence="3 4">NCIMB 15448</strain>
        <strain evidence="2 5">NCIMB 15450</strain>
    </source>
</reference>
<evidence type="ECO:0000313" key="4">
    <source>
        <dbReference type="Proteomes" id="UP001609176"/>
    </source>
</evidence>
<dbReference type="EMBL" id="JBIMSN010000051">
    <property type="protein sequence ID" value="MFH5229252.1"/>
    <property type="molecule type" value="Genomic_DNA"/>
</dbReference>
<evidence type="ECO:0000313" key="2">
    <source>
        <dbReference type="EMBL" id="MFH5229252.1"/>
    </source>
</evidence>
<evidence type="ECO:0000313" key="3">
    <source>
        <dbReference type="EMBL" id="MFH5245316.1"/>
    </source>
</evidence>
<feature type="region of interest" description="Disordered" evidence="1">
    <location>
        <begin position="1"/>
        <end position="37"/>
    </location>
</feature>
<organism evidence="2 5">
    <name type="scientific">Antrihabitans spumae</name>
    <dbReference type="NCBI Taxonomy" id="3373370"/>
    <lineage>
        <taxon>Bacteria</taxon>
        <taxon>Bacillati</taxon>
        <taxon>Actinomycetota</taxon>
        <taxon>Actinomycetes</taxon>
        <taxon>Mycobacteriales</taxon>
        <taxon>Nocardiaceae</taxon>
        <taxon>Antrihabitans</taxon>
    </lineage>
</organism>
<proteinExistence type="predicted"/>
<protein>
    <submittedName>
        <fullName evidence="2">Uncharacterized protein</fullName>
    </submittedName>
</protein>
<name>A0ABW7K2J1_9NOCA</name>
<evidence type="ECO:0000256" key="1">
    <source>
        <dbReference type="SAM" id="MobiDB-lite"/>
    </source>
</evidence>